<sequence>MTISEYSDVFHGKKVETYDGGQPDIATKVYRLTLEYDDERRIGDLIEEFLSKVDKSKLDALIIGQWNNPAEESSEETLGVLVAHAAELPALKALFIGDMTYEDCEISWIIQSDYNMLLENFQSLETLRIRGGNQLELEPFSHPALKQLIIESGGLPSSVANALAESSLPALEHLELWLGTDGYGFDGDVALYERVLGSLRTPGLRYLGLRDSDIADDLAVWLAGQSWIEQLDTLDLSLGTLGDTGAEALFNSPHVRKLRCLDLSHHYISQAVQDKLRSLPISVKLDDAQDEDEGYKYVAVGE</sequence>
<dbReference type="Gene3D" id="3.80.10.10">
    <property type="entry name" value="Ribonuclease Inhibitor"/>
    <property type="match status" value="1"/>
</dbReference>
<proteinExistence type="predicted"/>
<reference evidence="2" key="1">
    <citation type="journal article" date="2019" name="Int. J. Syst. Evol. Microbiol.">
        <title>The Global Catalogue of Microorganisms (GCM) 10K type strain sequencing project: providing services to taxonomists for standard genome sequencing and annotation.</title>
        <authorList>
            <consortium name="The Broad Institute Genomics Platform"/>
            <consortium name="The Broad Institute Genome Sequencing Center for Infectious Disease"/>
            <person name="Wu L."/>
            <person name="Ma J."/>
        </authorList>
    </citation>
    <scope>NUCLEOTIDE SEQUENCE [LARGE SCALE GENOMIC DNA]</scope>
    <source>
        <strain evidence="2">JCM 18715</strain>
    </source>
</reference>
<gene>
    <name evidence="1" type="ORF">GCM10025770_23730</name>
</gene>
<dbReference type="SUPFAM" id="SSF52047">
    <property type="entry name" value="RNI-like"/>
    <property type="match status" value="1"/>
</dbReference>
<name>A0ABP9QSS7_9RHOO</name>
<keyword evidence="2" id="KW-1185">Reference proteome</keyword>
<protein>
    <submittedName>
        <fullName evidence="1">STM4015 family protein</fullName>
    </submittedName>
</protein>
<dbReference type="EMBL" id="BAABLD010000008">
    <property type="protein sequence ID" value="GAA5166506.1"/>
    <property type="molecule type" value="Genomic_DNA"/>
</dbReference>
<dbReference type="NCBIfam" id="NF038076">
    <property type="entry name" value="fam_STM4015"/>
    <property type="match status" value="1"/>
</dbReference>
<comment type="caution">
    <text evidence="1">The sequence shown here is derived from an EMBL/GenBank/DDBJ whole genome shotgun (WGS) entry which is preliminary data.</text>
</comment>
<dbReference type="InterPro" id="IPR047722">
    <property type="entry name" value="STM4015-like"/>
</dbReference>
<dbReference type="InterPro" id="IPR032675">
    <property type="entry name" value="LRR_dom_sf"/>
</dbReference>
<dbReference type="RefSeq" id="WP_345533178.1">
    <property type="nucleotide sequence ID" value="NZ_BAABLD010000008.1"/>
</dbReference>
<accession>A0ABP9QSS7</accession>
<dbReference type="Proteomes" id="UP001500547">
    <property type="component" value="Unassembled WGS sequence"/>
</dbReference>
<evidence type="ECO:0000313" key="1">
    <source>
        <dbReference type="EMBL" id="GAA5166506.1"/>
    </source>
</evidence>
<organism evidence="1 2">
    <name type="scientific">Viridibacterium curvum</name>
    <dbReference type="NCBI Taxonomy" id="1101404"/>
    <lineage>
        <taxon>Bacteria</taxon>
        <taxon>Pseudomonadati</taxon>
        <taxon>Pseudomonadota</taxon>
        <taxon>Betaproteobacteria</taxon>
        <taxon>Rhodocyclales</taxon>
        <taxon>Rhodocyclaceae</taxon>
        <taxon>Viridibacterium</taxon>
    </lineage>
</organism>
<evidence type="ECO:0000313" key="2">
    <source>
        <dbReference type="Proteomes" id="UP001500547"/>
    </source>
</evidence>